<dbReference type="InterPro" id="IPR000914">
    <property type="entry name" value="SBP_5_dom"/>
</dbReference>
<reference evidence="6" key="1">
    <citation type="journal article" date="2019" name="Int. J. Syst. Evol. Microbiol.">
        <title>The Global Catalogue of Microorganisms (GCM) 10K type strain sequencing project: providing services to taxonomists for standard genome sequencing and annotation.</title>
        <authorList>
            <consortium name="The Broad Institute Genomics Platform"/>
            <consortium name="The Broad Institute Genome Sequencing Center for Infectious Disease"/>
            <person name="Wu L."/>
            <person name="Ma J."/>
        </authorList>
    </citation>
    <scope>NUCLEOTIDE SEQUENCE [LARGE SCALE GENOMIC DNA]</scope>
    <source>
        <strain evidence="6">NCAIM B.01391</strain>
    </source>
</reference>
<dbReference type="InterPro" id="IPR039424">
    <property type="entry name" value="SBP_5"/>
</dbReference>
<dbReference type="RefSeq" id="WP_377800370.1">
    <property type="nucleotide sequence ID" value="NZ_JBHSLW010000034.1"/>
</dbReference>
<evidence type="ECO:0000256" key="2">
    <source>
        <dbReference type="ARBA" id="ARBA00005695"/>
    </source>
</evidence>
<keyword evidence="3" id="KW-0732">Signal</keyword>
<organism evidence="5 6">
    <name type="scientific">Bosea eneae</name>
    <dbReference type="NCBI Taxonomy" id="151454"/>
    <lineage>
        <taxon>Bacteria</taxon>
        <taxon>Pseudomonadati</taxon>
        <taxon>Pseudomonadota</taxon>
        <taxon>Alphaproteobacteria</taxon>
        <taxon>Hyphomicrobiales</taxon>
        <taxon>Boseaceae</taxon>
        <taxon>Bosea</taxon>
    </lineage>
</organism>
<feature type="chain" id="PRO_5047185915" evidence="3">
    <location>
        <begin position="23"/>
        <end position="635"/>
    </location>
</feature>
<dbReference type="Gene3D" id="3.10.105.10">
    <property type="entry name" value="Dipeptide-binding Protein, Domain 3"/>
    <property type="match status" value="1"/>
</dbReference>
<name>A0ABW0IY19_9HYPH</name>
<evidence type="ECO:0000256" key="1">
    <source>
        <dbReference type="ARBA" id="ARBA00004418"/>
    </source>
</evidence>
<dbReference type="Proteomes" id="UP001596053">
    <property type="component" value="Unassembled WGS sequence"/>
</dbReference>
<comment type="caution">
    <text evidence="5">The sequence shown here is derived from an EMBL/GenBank/DDBJ whole genome shotgun (WGS) entry which is preliminary data.</text>
</comment>
<evidence type="ECO:0000313" key="6">
    <source>
        <dbReference type="Proteomes" id="UP001596053"/>
    </source>
</evidence>
<gene>
    <name evidence="5" type="ORF">ACFPOB_20855</name>
</gene>
<accession>A0ABW0IY19</accession>
<dbReference type="EMBL" id="JBHSLW010000034">
    <property type="protein sequence ID" value="MFC5422016.1"/>
    <property type="molecule type" value="Genomic_DNA"/>
</dbReference>
<evidence type="ECO:0000313" key="5">
    <source>
        <dbReference type="EMBL" id="MFC5422016.1"/>
    </source>
</evidence>
<dbReference type="Pfam" id="PF00496">
    <property type="entry name" value="SBP_bac_5"/>
    <property type="match status" value="1"/>
</dbReference>
<keyword evidence="6" id="KW-1185">Reference proteome</keyword>
<dbReference type="SUPFAM" id="SSF53850">
    <property type="entry name" value="Periplasmic binding protein-like II"/>
    <property type="match status" value="1"/>
</dbReference>
<protein>
    <submittedName>
        <fullName evidence="5">ABC transporter substrate-binding protein</fullName>
    </submittedName>
</protein>
<comment type="similarity">
    <text evidence="2">Belongs to the bacterial solute-binding protein 5 family.</text>
</comment>
<evidence type="ECO:0000256" key="3">
    <source>
        <dbReference type="SAM" id="SignalP"/>
    </source>
</evidence>
<evidence type="ECO:0000259" key="4">
    <source>
        <dbReference type="Pfam" id="PF00496"/>
    </source>
</evidence>
<proteinExistence type="inferred from homology"/>
<comment type="subcellular location">
    <subcellularLocation>
        <location evidence="1">Periplasm</location>
    </subcellularLocation>
</comment>
<dbReference type="PANTHER" id="PTHR30290">
    <property type="entry name" value="PERIPLASMIC BINDING COMPONENT OF ABC TRANSPORTER"/>
    <property type="match status" value="1"/>
</dbReference>
<feature type="signal peptide" evidence="3">
    <location>
        <begin position="1"/>
        <end position="22"/>
    </location>
</feature>
<feature type="domain" description="Solute-binding protein family 5" evidence="4">
    <location>
        <begin position="101"/>
        <end position="503"/>
    </location>
</feature>
<dbReference type="PANTHER" id="PTHR30290:SF62">
    <property type="entry name" value="OLIGOPEPTIDE ABC TRANSPORTER, PERIPLASMIC OLIGOPEPTIDE-BINDING PROTEIN"/>
    <property type="match status" value="1"/>
</dbReference>
<sequence length="635" mass="72087">MARRSFLLGTGAALLAPRLGLAGVETLIDSPALADQVAGGKLPALAERLPTSPRLIEVAAMGRSPGRHGGTMRMLMGDQRDIRMMTIYGYTRLVVYDDKLELAPDVLESYEAEQGRIFTLRLRPGHRWSDGHPLTAEDFRYWWEDVANNKRLSPGGPPQAMVISGEKPSFEILDPQTIRYSWSQPNPVFLPALAGAQPLYIAMPAHYLKQFHQRYAGKEELEQKVKTTRVKDWGSLHERFSRQYRPENPDLPTLDPWRNTTSIPAERFTFVRNPYFHRVDENGRQLPYVDEVTLTIGSSSLIPAKTAAGDADLQARYLRFEDYTFLKSAAKRMNFEVKLWKRAEGASFALMPNLNAIDPVWRDLNRDLRYRRALSLAINRRDINRVIFFGLAKESGNTALPESPLYDETLAKLNMTPDLAEANRLLDEIGLSKRDGEKIRLFPDGRRLEFTIETAGASTEETDILDLIKQDFIAIGIKIHPRSSQLDVFRRRILAGQTIMSGWTGMDNALVAAEMEPDALAPTSPSQFNWPRWGQYFESGGREGEAPDIAEAKELVALYRAWRHSTTHQERREIWQRMLKINAEQLFTIGVVNATLQPVVVSTRLKNVPDKGLYSFEPGAFFGRYMPDTFWFEGK</sequence>
<dbReference type="CDD" id="cd08500">
    <property type="entry name" value="PBP2_NikA_DppA_OppA_like_4"/>
    <property type="match status" value="1"/>
</dbReference>
<dbReference type="Gene3D" id="3.40.190.10">
    <property type="entry name" value="Periplasmic binding protein-like II"/>
    <property type="match status" value="1"/>
</dbReference>